<organism evidence="1 2">
    <name type="scientific">Zophobas morio</name>
    <dbReference type="NCBI Taxonomy" id="2755281"/>
    <lineage>
        <taxon>Eukaryota</taxon>
        <taxon>Metazoa</taxon>
        <taxon>Ecdysozoa</taxon>
        <taxon>Arthropoda</taxon>
        <taxon>Hexapoda</taxon>
        <taxon>Insecta</taxon>
        <taxon>Pterygota</taxon>
        <taxon>Neoptera</taxon>
        <taxon>Endopterygota</taxon>
        <taxon>Coleoptera</taxon>
        <taxon>Polyphaga</taxon>
        <taxon>Cucujiformia</taxon>
        <taxon>Tenebrionidae</taxon>
        <taxon>Zophobas</taxon>
    </lineage>
</organism>
<dbReference type="Proteomes" id="UP001168821">
    <property type="component" value="Unassembled WGS sequence"/>
</dbReference>
<sequence length="124" mass="14861">MLNELYPQAVEAGISSTEYWSMTFDEIMVQVEANKKRHENKLREQAMFDYSQQRMAIFAFNDPKNFPKFEEAYPFLKQIKEEVKEAVSEEEVRKKEMLSDQEVMRQNAMLIQETRKRKQAKNKN</sequence>
<comment type="caution">
    <text evidence="1">The sequence shown here is derived from an EMBL/GenBank/DDBJ whole genome shotgun (WGS) entry which is preliminary data.</text>
</comment>
<accession>A0AA38LZS5</accession>
<name>A0AA38LZS5_9CUCU</name>
<dbReference type="AlphaFoldDB" id="A0AA38LZS5"/>
<proteinExistence type="predicted"/>
<gene>
    <name evidence="1" type="ORF">Zmor_004270</name>
</gene>
<reference evidence="1" key="1">
    <citation type="journal article" date="2023" name="G3 (Bethesda)">
        <title>Whole genome assemblies of Zophobas morio and Tenebrio molitor.</title>
        <authorList>
            <person name="Kaur S."/>
            <person name="Stinson S.A."/>
            <person name="diCenzo G.C."/>
        </authorList>
    </citation>
    <scope>NUCLEOTIDE SEQUENCE</scope>
    <source>
        <strain evidence="1">QUZm001</strain>
    </source>
</reference>
<protein>
    <submittedName>
        <fullName evidence="1">Uncharacterized protein</fullName>
    </submittedName>
</protein>
<evidence type="ECO:0000313" key="2">
    <source>
        <dbReference type="Proteomes" id="UP001168821"/>
    </source>
</evidence>
<dbReference type="EMBL" id="JALNTZ010001428">
    <property type="protein sequence ID" value="KAJ3625382.1"/>
    <property type="molecule type" value="Genomic_DNA"/>
</dbReference>
<evidence type="ECO:0000313" key="1">
    <source>
        <dbReference type="EMBL" id="KAJ3625382.1"/>
    </source>
</evidence>
<keyword evidence="2" id="KW-1185">Reference proteome</keyword>